<reference evidence="2" key="1">
    <citation type="journal article" date="2019" name="Int. J. Syst. Evol. Microbiol.">
        <title>The Global Catalogue of Microorganisms (GCM) 10K type strain sequencing project: providing services to taxonomists for standard genome sequencing and annotation.</title>
        <authorList>
            <consortium name="The Broad Institute Genomics Platform"/>
            <consortium name="The Broad Institute Genome Sequencing Center for Infectious Disease"/>
            <person name="Wu L."/>
            <person name="Ma J."/>
        </authorList>
    </citation>
    <scope>NUCLEOTIDE SEQUENCE [LARGE SCALE GENOMIC DNA]</scope>
    <source>
        <strain evidence="2">JCM 17337</strain>
    </source>
</reference>
<dbReference type="EMBL" id="BAABDU010000011">
    <property type="protein sequence ID" value="GAA3783287.1"/>
    <property type="molecule type" value="Genomic_DNA"/>
</dbReference>
<comment type="caution">
    <text evidence="1">The sequence shown here is derived from an EMBL/GenBank/DDBJ whole genome shotgun (WGS) entry which is preliminary data.</text>
</comment>
<evidence type="ECO:0008006" key="3">
    <source>
        <dbReference type="Google" id="ProtNLM"/>
    </source>
</evidence>
<evidence type="ECO:0000313" key="1">
    <source>
        <dbReference type="EMBL" id="GAA3783287.1"/>
    </source>
</evidence>
<gene>
    <name evidence="1" type="ORF">GCM10022423_45110</name>
</gene>
<proteinExistence type="predicted"/>
<sequence>MLLLSIISCSDDKKKSKEDYNHFLISEITRISDEKEYKENYSYKENKIIDCDGSKKYYYQADKITKIELINSNNEIIKTIEYKYLNNRVDYYTTVEYGMVFKTKYTYEENGDVLYDTFQLYESGEEEELDNYGTYTFKNGNLIKLEEFLDGTETVTEYEYDNQKNPWENVLGLNLLLDQKPSVNNVVKEKFNEIDGYSGNTTYSYKYNSDGYPVEKKAIYEDGNVIFLEKFKY</sequence>
<accession>A0ABP7H4F2</accession>
<organism evidence="1 2">
    <name type="scientific">Flavobacterium ginsengiterrae</name>
    <dbReference type="NCBI Taxonomy" id="871695"/>
    <lineage>
        <taxon>Bacteria</taxon>
        <taxon>Pseudomonadati</taxon>
        <taxon>Bacteroidota</taxon>
        <taxon>Flavobacteriia</taxon>
        <taxon>Flavobacteriales</taxon>
        <taxon>Flavobacteriaceae</taxon>
        <taxon>Flavobacterium</taxon>
    </lineage>
</organism>
<keyword evidence="2" id="KW-1185">Reference proteome</keyword>
<protein>
    <recommendedName>
        <fullName evidence="3">YD repeat-containing protein</fullName>
    </recommendedName>
</protein>
<dbReference type="Proteomes" id="UP001500748">
    <property type="component" value="Unassembled WGS sequence"/>
</dbReference>
<evidence type="ECO:0000313" key="2">
    <source>
        <dbReference type="Proteomes" id="UP001500748"/>
    </source>
</evidence>
<name>A0ABP7H4F2_9FLAO</name>